<dbReference type="KEGG" id="mmyr:MXMO3_02962"/>
<dbReference type="InterPro" id="IPR020904">
    <property type="entry name" value="Sc_DH/Rdtase_CS"/>
</dbReference>
<dbReference type="InterPro" id="IPR050259">
    <property type="entry name" value="SDR"/>
</dbReference>
<feature type="domain" description="Ketoreductase" evidence="3">
    <location>
        <begin position="6"/>
        <end position="177"/>
    </location>
</feature>
<comment type="similarity">
    <text evidence="1 2">Belongs to the short-chain dehydrogenases/reductases (SDR) family.</text>
</comment>
<dbReference type="SMART" id="SM00822">
    <property type="entry name" value="PKS_KR"/>
    <property type="match status" value="1"/>
</dbReference>
<keyword evidence="5" id="KW-1185">Reference proteome</keyword>
<dbReference type="SUPFAM" id="SSF51735">
    <property type="entry name" value="NAD(P)-binding Rossmann-fold domains"/>
    <property type="match status" value="1"/>
</dbReference>
<dbReference type="PANTHER" id="PTHR42879">
    <property type="entry name" value="3-OXOACYL-(ACYL-CARRIER-PROTEIN) REDUCTASE"/>
    <property type="match status" value="1"/>
</dbReference>
<dbReference type="EMBL" id="CP021330">
    <property type="protein sequence ID" value="AVX05470.1"/>
    <property type="molecule type" value="Genomic_DNA"/>
</dbReference>
<organism evidence="4 5">
    <name type="scientific">Maritalea myrionectae</name>
    <dbReference type="NCBI Taxonomy" id="454601"/>
    <lineage>
        <taxon>Bacteria</taxon>
        <taxon>Pseudomonadati</taxon>
        <taxon>Pseudomonadota</taxon>
        <taxon>Alphaproteobacteria</taxon>
        <taxon>Hyphomicrobiales</taxon>
        <taxon>Devosiaceae</taxon>
        <taxon>Maritalea</taxon>
    </lineage>
</organism>
<dbReference type="FunFam" id="3.40.50.720:FF:000084">
    <property type="entry name" value="Short-chain dehydrogenase reductase"/>
    <property type="match status" value="1"/>
</dbReference>
<dbReference type="PRINTS" id="PR00080">
    <property type="entry name" value="SDRFAMILY"/>
</dbReference>
<dbReference type="CDD" id="cd05233">
    <property type="entry name" value="SDR_c"/>
    <property type="match status" value="1"/>
</dbReference>
<dbReference type="GO" id="GO:0032787">
    <property type="term" value="P:monocarboxylic acid metabolic process"/>
    <property type="evidence" value="ECO:0007669"/>
    <property type="project" value="UniProtKB-ARBA"/>
</dbReference>
<reference evidence="4 5" key="1">
    <citation type="submission" date="2017-05" db="EMBL/GenBank/DDBJ databases">
        <title>Genome Analysis of Maritalea myrionectae HL2708#5.</title>
        <authorList>
            <consortium name="Cotde Inc.-PKNU"/>
            <person name="Jang D."/>
            <person name="Oh H.-M."/>
        </authorList>
    </citation>
    <scope>NUCLEOTIDE SEQUENCE [LARGE SCALE GENOMIC DNA]</scope>
    <source>
        <strain evidence="4 5">HL2708#5</strain>
    </source>
</reference>
<evidence type="ECO:0000313" key="4">
    <source>
        <dbReference type="EMBL" id="AVX05470.1"/>
    </source>
</evidence>
<dbReference type="RefSeq" id="WP_117396352.1">
    <property type="nucleotide sequence ID" value="NZ_CP021330.1"/>
</dbReference>
<dbReference type="Proteomes" id="UP000258927">
    <property type="component" value="Chromosome"/>
</dbReference>
<dbReference type="InterPro" id="IPR036291">
    <property type="entry name" value="NAD(P)-bd_dom_sf"/>
</dbReference>
<dbReference type="InterPro" id="IPR057326">
    <property type="entry name" value="KR_dom"/>
</dbReference>
<dbReference type="PRINTS" id="PR00081">
    <property type="entry name" value="GDHRDH"/>
</dbReference>
<accession>A0A2R4MHL3</accession>
<evidence type="ECO:0000256" key="1">
    <source>
        <dbReference type="ARBA" id="ARBA00006484"/>
    </source>
</evidence>
<dbReference type="Pfam" id="PF00106">
    <property type="entry name" value="adh_short"/>
    <property type="match status" value="1"/>
</dbReference>
<gene>
    <name evidence="4" type="ORF">MXMO3_02962</name>
</gene>
<protein>
    <submittedName>
        <fullName evidence="4">Gluconate 5-dehydrogenase</fullName>
    </submittedName>
</protein>
<sequence length="248" mass="25426">MILAGKNILITGGGTGVGAVMAKQFAEAGGTVTVAGRTRATLEQAASQHANIKVATVDITDEESVKALFDEIGVMDIVVANAGASSSAPLAKTSLADWQHMIDVNLTGTFLTLKEGLVRLKGKEWGRLIAVASTAGLKGYPYVAPYAAAKHGVIGLIKSMALEVAKSGITANALCPGFLNTEMTERSIANIMEKTGMSADDALKALAKNNPQGRLIEPEEVAAAALNLCGPHSEGLNGVALSISGGEI</sequence>
<evidence type="ECO:0000313" key="5">
    <source>
        <dbReference type="Proteomes" id="UP000258927"/>
    </source>
</evidence>
<proteinExistence type="inferred from homology"/>
<dbReference type="Gene3D" id="3.40.50.720">
    <property type="entry name" value="NAD(P)-binding Rossmann-like Domain"/>
    <property type="match status" value="1"/>
</dbReference>
<dbReference type="InterPro" id="IPR002347">
    <property type="entry name" value="SDR_fam"/>
</dbReference>
<dbReference type="AlphaFoldDB" id="A0A2R4MHL3"/>
<evidence type="ECO:0000256" key="2">
    <source>
        <dbReference type="RuleBase" id="RU000363"/>
    </source>
</evidence>
<dbReference type="PROSITE" id="PS00061">
    <property type="entry name" value="ADH_SHORT"/>
    <property type="match status" value="1"/>
</dbReference>
<name>A0A2R4MHL3_9HYPH</name>
<dbReference type="STRING" id="1122213.GCA_000423365_00603"/>
<dbReference type="PANTHER" id="PTHR42879:SF2">
    <property type="entry name" value="3-OXOACYL-[ACYL-CARRIER-PROTEIN] REDUCTASE FABG"/>
    <property type="match status" value="1"/>
</dbReference>
<evidence type="ECO:0000259" key="3">
    <source>
        <dbReference type="SMART" id="SM00822"/>
    </source>
</evidence>